<organism evidence="1 2">
    <name type="scientific">Desulfovibrio fairfieldensis</name>
    <dbReference type="NCBI Taxonomy" id="44742"/>
    <lineage>
        <taxon>Bacteria</taxon>
        <taxon>Pseudomonadati</taxon>
        <taxon>Thermodesulfobacteriota</taxon>
        <taxon>Desulfovibrionia</taxon>
        <taxon>Desulfovibrionales</taxon>
        <taxon>Desulfovibrionaceae</taxon>
        <taxon>Desulfovibrio</taxon>
    </lineage>
</organism>
<reference evidence="2" key="1">
    <citation type="submission" date="2016-02" db="EMBL/GenBank/DDBJ databases">
        <authorList>
            <person name="Holder M.E."/>
            <person name="Ajami N.J."/>
            <person name="Petrosino J.F."/>
        </authorList>
    </citation>
    <scope>NUCLEOTIDE SEQUENCE [LARGE SCALE GENOMIC DNA]</scope>
    <source>
        <strain evidence="2">CCUG 45958</strain>
    </source>
</reference>
<dbReference type="KEGG" id="dfi:AXF13_02500"/>
<gene>
    <name evidence="1" type="ORF">AXF13_02500</name>
</gene>
<proteinExistence type="predicted"/>
<keyword evidence="2" id="KW-1185">Reference proteome</keyword>
<name>A0A0X8JHY9_9BACT</name>
<accession>A0A0X8JHY9</accession>
<protein>
    <submittedName>
        <fullName evidence="1">Uncharacterized protein</fullName>
    </submittedName>
</protein>
<sequence>MAPIAPTARINVFPASIAALWAKGKKDGLWRGRAAAIMKKRRNEKENLTLAELSYLQMLAQDLLEYTDSDLDTAIIEGKIQEVHHA</sequence>
<dbReference type="AlphaFoldDB" id="A0A0X8JHY9"/>
<dbReference type="EMBL" id="CP014229">
    <property type="protein sequence ID" value="AMD89069.1"/>
    <property type="molecule type" value="Genomic_DNA"/>
</dbReference>
<dbReference type="Proteomes" id="UP000069241">
    <property type="component" value="Chromosome"/>
</dbReference>
<evidence type="ECO:0000313" key="1">
    <source>
        <dbReference type="EMBL" id="AMD89069.1"/>
    </source>
</evidence>
<evidence type="ECO:0000313" key="2">
    <source>
        <dbReference type="Proteomes" id="UP000069241"/>
    </source>
</evidence>